<dbReference type="SUPFAM" id="SSF51445">
    <property type="entry name" value="(Trans)glycosidases"/>
    <property type="match status" value="1"/>
</dbReference>
<dbReference type="FunFam" id="3.20.20.80:FF:000004">
    <property type="entry name" value="Beta-glucosidase 6-phospho-beta-glucosidase"/>
    <property type="match status" value="1"/>
</dbReference>
<name>A0A5R8LYS0_LACZE</name>
<organism evidence="5 6">
    <name type="scientific">Lacticaseibacillus zeae</name>
    <name type="common">Lactobacillus zeae</name>
    <dbReference type="NCBI Taxonomy" id="57037"/>
    <lineage>
        <taxon>Bacteria</taxon>
        <taxon>Bacillati</taxon>
        <taxon>Bacillota</taxon>
        <taxon>Bacilli</taxon>
        <taxon>Lactobacillales</taxon>
        <taxon>Lactobacillaceae</taxon>
        <taxon>Lacticaseibacillus</taxon>
    </lineage>
</organism>
<evidence type="ECO:0000313" key="6">
    <source>
        <dbReference type="Proteomes" id="UP000307781"/>
    </source>
</evidence>
<sequence>MIQMSKLKYTDKFPKSFLWGGAIAANQAEGAWDVDGRGPSQADTMLLPDKYSRTVSLGTDMHKSDIEAALTDTKGNYPRRRGIDFYHTYPEDLELMHEMGFKCFRTSFSWSRIFPNGDEEKPNEEGLKFYDRLIDKMLELGMEPVMTISHYEMPVTLITKYGGWTNPKLIDFFVRFSKVLIDRYSKKVKYWIIFNQINDVSDWGEYAGLGILKGEYPDQLTARYQGVHHQFVANAKVVEYAHKVNANLQMGVMLGLTPVYPATSKPEDTMTAYNLWRREDLFFSDVLVEGEYPGYMIRYFHDHNIDVDVKPDELKLIKDNPVDYVSFSYYYSTIASADQPDKRQLNPNIEKSIWDWSIDPTGFRYGFNFLWDRYHLPLFVAENGLGALDTVKDGKVHDQYRIDYLRAHVEQMREAIKDGVNIFGYASWGPIDIVSYSQAEMSKRYGYVYVDLDDKGNGTGKRIRKDSFYWYKKVIESNGEDL</sequence>
<evidence type="ECO:0000256" key="4">
    <source>
        <dbReference type="RuleBase" id="RU003690"/>
    </source>
</evidence>
<comment type="similarity">
    <text evidence="1 4">Belongs to the glycosyl hydrolase 1 family.</text>
</comment>
<dbReference type="Pfam" id="PF00232">
    <property type="entry name" value="Glyco_hydro_1"/>
    <property type="match status" value="1"/>
</dbReference>
<dbReference type="GO" id="GO:0016052">
    <property type="term" value="P:carbohydrate catabolic process"/>
    <property type="evidence" value="ECO:0007669"/>
    <property type="project" value="TreeGrafter"/>
</dbReference>
<dbReference type="EMBL" id="VBWN01000003">
    <property type="protein sequence ID" value="TLF42476.1"/>
    <property type="molecule type" value="Genomic_DNA"/>
</dbReference>
<dbReference type="Gene3D" id="3.20.20.80">
    <property type="entry name" value="Glycosidases"/>
    <property type="match status" value="1"/>
</dbReference>
<keyword evidence="2 5" id="KW-0378">Hydrolase</keyword>
<dbReference type="Proteomes" id="UP000307781">
    <property type="component" value="Unassembled WGS sequence"/>
</dbReference>
<dbReference type="InterPro" id="IPR033132">
    <property type="entry name" value="GH_1_N_CS"/>
</dbReference>
<dbReference type="PROSITE" id="PS00653">
    <property type="entry name" value="GLYCOSYL_HYDROL_F1_2"/>
    <property type="match status" value="1"/>
</dbReference>
<gene>
    <name evidence="5" type="ORF">FEI14_06190</name>
</gene>
<proteinExistence type="inferred from homology"/>
<dbReference type="GO" id="GO:0008422">
    <property type="term" value="F:beta-glucosidase activity"/>
    <property type="evidence" value="ECO:0007669"/>
    <property type="project" value="TreeGrafter"/>
</dbReference>
<dbReference type="InterPro" id="IPR017853">
    <property type="entry name" value="GH"/>
</dbReference>
<reference evidence="5 6" key="1">
    <citation type="submission" date="2019-05" db="EMBL/GenBank/DDBJ databases">
        <title>Genome-based reclassification of Lactobacillus casei as Lactobacillus casei subsp. casei. subsp.nov., description of Lactobacillus casei subsp. zeae subsp. nov., and emended description of Lactobacillus casei.</title>
        <authorList>
            <person name="Huang C.-H."/>
        </authorList>
    </citation>
    <scope>NUCLEOTIDE SEQUENCE [LARGE SCALE GENOMIC DNA]</scope>
    <source>
        <strain evidence="5 6">CRBIP24.58</strain>
    </source>
</reference>
<keyword evidence="3" id="KW-0326">Glycosidase</keyword>
<dbReference type="GO" id="GO:0005829">
    <property type="term" value="C:cytosol"/>
    <property type="evidence" value="ECO:0007669"/>
    <property type="project" value="TreeGrafter"/>
</dbReference>
<comment type="caution">
    <text evidence="5">The sequence shown here is derived from an EMBL/GenBank/DDBJ whole genome shotgun (WGS) entry which is preliminary data.</text>
</comment>
<evidence type="ECO:0000256" key="1">
    <source>
        <dbReference type="ARBA" id="ARBA00010838"/>
    </source>
</evidence>
<evidence type="ECO:0000256" key="2">
    <source>
        <dbReference type="ARBA" id="ARBA00022801"/>
    </source>
</evidence>
<protein>
    <submittedName>
        <fullName evidence="5">Glycosyl hydrolase family protein</fullName>
    </submittedName>
</protein>
<dbReference type="PRINTS" id="PR00131">
    <property type="entry name" value="GLHYDRLASE1"/>
</dbReference>
<dbReference type="AlphaFoldDB" id="A0A5R8LYS0"/>
<evidence type="ECO:0000256" key="3">
    <source>
        <dbReference type="ARBA" id="ARBA00023295"/>
    </source>
</evidence>
<dbReference type="PANTHER" id="PTHR10353:SF122">
    <property type="entry name" value="6-PHOSPHO-BETA-GLUCOSIDASE ASCB-RELATED"/>
    <property type="match status" value="1"/>
</dbReference>
<dbReference type="PANTHER" id="PTHR10353">
    <property type="entry name" value="GLYCOSYL HYDROLASE"/>
    <property type="match status" value="1"/>
</dbReference>
<evidence type="ECO:0000313" key="5">
    <source>
        <dbReference type="EMBL" id="TLF42476.1"/>
    </source>
</evidence>
<dbReference type="InterPro" id="IPR001360">
    <property type="entry name" value="Glyco_hydro_1"/>
</dbReference>
<accession>A0A5R8LYS0</accession>